<dbReference type="EMBL" id="FPHS01000131">
    <property type="protein sequence ID" value="SFV79167.1"/>
    <property type="molecule type" value="Genomic_DNA"/>
</dbReference>
<dbReference type="HAMAP" id="MF_02207">
    <property type="entry name" value="MreB"/>
    <property type="match status" value="1"/>
</dbReference>
<dbReference type="PANTHER" id="PTHR42749:SF1">
    <property type="entry name" value="CELL SHAPE-DETERMINING PROTEIN MREB"/>
    <property type="match status" value="1"/>
</dbReference>
<dbReference type="GO" id="GO:0008360">
    <property type="term" value="P:regulation of cell shape"/>
    <property type="evidence" value="ECO:0007669"/>
    <property type="project" value="UniProtKB-KW"/>
</dbReference>
<evidence type="ECO:0000256" key="3">
    <source>
        <dbReference type="ARBA" id="ARBA00022741"/>
    </source>
</evidence>
<dbReference type="InterPro" id="IPR043129">
    <property type="entry name" value="ATPase_NBD"/>
</dbReference>
<dbReference type="GO" id="GO:0000902">
    <property type="term" value="P:cell morphogenesis"/>
    <property type="evidence" value="ECO:0007669"/>
    <property type="project" value="InterPro"/>
</dbReference>
<sequence length="351" mass="37762">MKNWFKGGLINSFKSPHLAIDLGTVNTLIYVNKKLVLDQPSVVAIQEKKEMGEVSVIAVGDDAKAMMGRTPGTITTIRPMSNGVIADFTITKKMLKHFIKEVTRTGLFSQSPCVLICTPYNATQVERRAIKESALEAGAKEVYLIEEPVAAALGAGLDVGSSSGHMVIDIGGGTTEIAIMSLNGVVYADSLRVGGDNFNQNIVQYVRRKHEIVIGEVTAELIKEEVGAAFKSSVIKKKTYVGREVSTGLPTKFVMTNGQVHEAIWESLTSIVDSILVALEQTPPELSSDIAENGVTLTGGGALLFDIDRLITHETNLEVNIAEDPLTCVVRGGSIALDLIDKQNMSFLSVE</sequence>
<protein>
    <submittedName>
        <fullName evidence="7">Rod shape-determining protein MreB</fullName>
    </submittedName>
</protein>
<keyword evidence="2" id="KW-0963">Cytoplasm</keyword>
<dbReference type="PANTHER" id="PTHR42749">
    <property type="entry name" value="CELL SHAPE-DETERMINING PROTEIN MREB"/>
    <property type="match status" value="1"/>
</dbReference>
<evidence type="ECO:0000256" key="6">
    <source>
        <dbReference type="ARBA" id="ARBA00023458"/>
    </source>
</evidence>
<dbReference type="Pfam" id="PF06723">
    <property type="entry name" value="MreB_Mbl"/>
    <property type="match status" value="1"/>
</dbReference>
<keyword evidence="3" id="KW-0547">Nucleotide-binding</keyword>
<dbReference type="NCBIfam" id="NF010539">
    <property type="entry name" value="PRK13927.1"/>
    <property type="match status" value="1"/>
</dbReference>
<dbReference type="GO" id="GO:0005524">
    <property type="term" value="F:ATP binding"/>
    <property type="evidence" value="ECO:0007669"/>
    <property type="project" value="UniProtKB-KW"/>
</dbReference>
<comment type="subcellular location">
    <subcellularLocation>
        <location evidence="1">Cytoplasm</location>
    </subcellularLocation>
</comment>
<reference evidence="7" key="1">
    <citation type="submission" date="2016-10" db="EMBL/GenBank/DDBJ databases">
        <authorList>
            <person name="de Groot N.N."/>
        </authorList>
    </citation>
    <scope>NUCLEOTIDE SEQUENCE</scope>
</reference>
<accession>A0A1W1DDP6</accession>
<name>A0A1W1DDP6_9ZZZZ</name>
<dbReference type="InterPro" id="IPR004000">
    <property type="entry name" value="Actin"/>
</dbReference>
<proteinExistence type="inferred from homology"/>
<dbReference type="NCBIfam" id="TIGR00904">
    <property type="entry name" value="mreB"/>
    <property type="match status" value="1"/>
</dbReference>
<evidence type="ECO:0000313" key="7">
    <source>
        <dbReference type="EMBL" id="SFV79167.1"/>
    </source>
</evidence>
<dbReference type="SMART" id="SM00268">
    <property type="entry name" value="ACTIN"/>
    <property type="match status" value="1"/>
</dbReference>
<dbReference type="CDD" id="cd10225">
    <property type="entry name" value="ASKHA_NBD_MreB-like"/>
    <property type="match status" value="1"/>
</dbReference>
<dbReference type="GO" id="GO:0005737">
    <property type="term" value="C:cytoplasm"/>
    <property type="evidence" value="ECO:0007669"/>
    <property type="project" value="UniProtKB-SubCell"/>
</dbReference>
<comment type="similarity">
    <text evidence="6">Belongs to the FtsA/MreB family.</text>
</comment>
<dbReference type="PRINTS" id="PR01652">
    <property type="entry name" value="SHAPEPROTEIN"/>
</dbReference>
<evidence type="ECO:0000256" key="4">
    <source>
        <dbReference type="ARBA" id="ARBA00022840"/>
    </source>
</evidence>
<evidence type="ECO:0000256" key="2">
    <source>
        <dbReference type="ARBA" id="ARBA00022490"/>
    </source>
</evidence>
<dbReference type="InterPro" id="IPR004753">
    <property type="entry name" value="MreB"/>
</dbReference>
<evidence type="ECO:0000256" key="1">
    <source>
        <dbReference type="ARBA" id="ARBA00004496"/>
    </source>
</evidence>
<dbReference type="AlphaFoldDB" id="A0A1W1DDP6"/>
<keyword evidence="5" id="KW-0133">Cell shape</keyword>
<organism evidence="7">
    <name type="scientific">hydrothermal vent metagenome</name>
    <dbReference type="NCBI Taxonomy" id="652676"/>
    <lineage>
        <taxon>unclassified sequences</taxon>
        <taxon>metagenomes</taxon>
        <taxon>ecological metagenomes</taxon>
    </lineage>
</organism>
<dbReference type="InterPro" id="IPR056546">
    <property type="entry name" value="MreB_MamK-like"/>
</dbReference>
<gene>
    <name evidence="7" type="ORF">MNB_SUP05-11-103</name>
</gene>
<keyword evidence="4" id="KW-0067">ATP-binding</keyword>
<dbReference type="Gene3D" id="3.30.420.40">
    <property type="match status" value="2"/>
</dbReference>
<dbReference type="SUPFAM" id="SSF53067">
    <property type="entry name" value="Actin-like ATPase domain"/>
    <property type="match status" value="2"/>
</dbReference>
<evidence type="ECO:0000256" key="5">
    <source>
        <dbReference type="ARBA" id="ARBA00022960"/>
    </source>
</evidence>